<dbReference type="Pfam" id="PF00550">
    <property type="entry name" value="PP-binding"/>
    <property type="match status" value="1"/>
</dbReference>
<reference evidence="2 3" key="1">
    <citation type="submission" date="2017-09" db="EMBL/GenBank/DDBJ databases">
        <authorList>
            <person name="Lee N."/>
            <person name="Cho B.-K."/>
        </authorList>
    </citation>
    <scope>NUCLEOTIDE SEQUENCE [LARGE SCALE GENOMIC DNA]</scope>
    <source>
        <strain evidence="2 3">ATCC 12853</strain>
    </source>
</reference>
<feature type="domain" description="Carrier" evidence="1">
    <location>
        <begin position="10"/>
        <end position="85"/>
    </location>
</feature>
<sequence>MSSAVPNPNTPIAIAVTEVLSRVLSVPEDEVTPDARLVDELDADSLDLSEIAAGLAGRGFLVDKADLKSRAVTVADLIGLVNSPPGPA</sequence>
<protein>
    <submittedName>
        <fullName evidence="2">Acyl carrier protein</fullName>
    </submittedName>
</protein>
<organism evidence="2 3">
    <name type="scientific">Streptomyces kanamyceticus</name>
    <dbReference type="NCBI Taxonomy" id="1967"/>
    <lineage>
        <taxon>Bacteria</taxon>
        <taxon>Bacillati</taxon>
        <taxon>Actinomycetota</taxon>
        <taxon>Actinomycetes</taxon>
        <taxon>Kitasatosporales</taxon>
        <taxon>Streptomycetaceae</taxon>
        <taxon>Streptomyces</taxon>
    </lineage>
</organism>
<name>A0A5J6GNL5_STRKN</name>
<dbReference type="AlphaFoldDB" id="A0A5J6GNL5"/>
<proteinExistence type="predicted"/>
<dbReference type="RefSeq" id="WP_055543952.1">
    <property type="nucleotide sequence ID" value="NZ_CP023699.1"/>
</dbReference>
<evidence type="ECO:0000313" key="2">
    <source>
        <dbReference type="EMBL" id="QEU95964.1"/>
    </source>
</evidence>
<dbReference type="Gene3D" id="1.10.1200.10">
    <property type="entry name" value="ACP-like"/>
    <property type="match status" value="1"/>
</dbReference>
<dbReference type="EMBL" id="CP023699">
    <property type="protein sequence ID" value="QEU95964.1"/>
    <property type="molecule type" value="Genomic_DNA"/>
</dbReference>
<keyword evidence="3" id="KW-1185">Reference proteome</keyword>
<dbReference type="KEGG" id="ska:CP970_38070"/>
<dbReference type="SUPFAM" id="SSF47336">
    <property type="entry name" value="ACP-like"/>
    <property type="match status" value="1"/>
</dbReference>
<dbReference type="InterPro" id="IPR036736">
    <property type="entry name" value="ACP-like_sf"/>
</dbReference>
<evidence type="ECO:0000259" key="1">
    <source>
        <dbReference type="PROSITE" id="PS50075"/>
    </source>
</evidence>
<dbReference type="PROSITE" id="PS50075">
    <property type="entry name" value="CARRIER"/>
    <property type="match status" value="1"/>
</dbReference>
<accession>A0A5J6GNL5</accession>
<gene>
    <name evidence="2" type="ORF">CP970_38070</name>
</gene>
<dbReference type="Proteomes" id="UP000325529">
    <property type="component" value="Chromosome"/>
</dbReference>
<dbReference type="InterPro" id="IPR009081">
    <property type="entry name" value="PP-bd_ACP"/>
</dbReference>
<evidence type="ECO:0000313" key="3">
    <source>
        <dbReference type="Proteomes" id="UP000325529"/>
    </source>
</evidence>